<keyword evidence="2" id="KW-1185">Reference proteome</keyword>
<protein>
    <submittedName>
        <fullName evidence="1">Uncharacterized protein</fullName>
    </submittedName>
</protein>
<name>A0ACC1QUD9_9HYPO</name>
<dbReference type="EMBL" id="JANAKD010000491">
    <property type="protein sequence ID" value="KAJ3493402.1"/>
    <property type="molecule type" value="Genomic_DNA"/>
</dbReference>
<proteinExistence type="predicted"/>
<evidence type="ECO:0000313" key="2">
    <source>
        <dbReference type="Proteomes" id="UP001148737"/>
    </source>
</evidence>
<organism evidence="1 2">
    <name type="scientific">Lecanicillium saksenae</name>
    <dbReference type="NCBI Taxonomy" id="468837"/>
    <lineage>
        <taxon>Eukaryota</taxon>
        <taxon>Fungi</taxon>
        <taxon>Dikarya</taxon>
        <taxon>Ascomycota</taxon>
        <taxon>Pezizomycotina</taxon>
        <taxon>Sordariomycetes</taxon>
        <taxon>Hypocreomycetidae</taxon>
        <taxon>Hypocreales</taxon>
        <taxon>Cordycipitaceae</taxon>
        <taxon>Lecanicillium</taxon>
    </lineage>
</organism>
<evidence type="ECO:0000313" key="1">
    <source>
        <dbReference type="EMBL" id="KAJ3493402.1"/>
    </source>
</evidence>
<accession>A0ACC1QUD9</accession>
<gene>
    <name evidence="1" type="ORF">NLG97_g4751</name>
</gene>
<dbReference type="Proteomes" id="UP001148737">
    <property type="component" value="Unassembled WGS sequence"/>
</dbReference>
<comment type="caution">
    <text evidence="1">The sequence shown here is derived from an EMBL/GenBank/DDBJ whole genome shotgun (WGS) entry which is preliminary data.</text>
</comment>
<reference evidence="1" key="1">
    <citation type="submission" date="2022-07" db="EMBL/GenBank/DDBJ databases">
        <title>Genome Sequence of Lecanicillium saksenae.</title>
        <authorList>
            <person name="Buettner E."/>
        </authorList>
    </citation>
    <scope>NUCLEOTIDE SEQUENCE</scope>
    <source>
        <strain evidence="1">VT-O1</strain>
    </source>
</reference>
<sequence length="429" mass="48734">MPYRLMHVRVEYWDPQSLGYKFFAEARRLWDMERIEPRSVTTVQAGMVMNITYNVYSMDKVGLSYGFQAAAMAYEIGLFKPANGVIEPDVHTVRDYTAWCLYFCIKWVVLFGTFLEDSSVFISVSSFQCYLLMKPSPVQHEPAAALPDPDANPGWYGEFLLQYPSNPTLIPMHYPQWTRFKFSILSIVRPVSRELYDTEERSDAATRRQLYTRVFDELKILYARLPPQLSPAQVVLPLHMTIHLWYHNIMMSVGQLLIPEIGESSASSLRQAVESQLSRSKISFETIMRLYYLRNGYADGNILLLHCLAILSFMTLGEIQAPAALAAPPEDTRSTIILAAKGLFDLGKNYFISATIFRVLQGQMAPEDVGILSQYCGSGSEPPTVQDAHVAHVKAQYPLTIVSMTNVPERHRLENMIKDLMELAVEQTS</sequence>